<keyword evidence="1" id="KW-0813">Transport</keyword>
<keyword evidence="2" id="KW-0472">Membrane</keyword>
<dbReference type="GO" id="GO:0015677">
    <property type="term" value="P:copper ion import"/>
    <property type="evidence" value="ECO:0007669"/>
    <property type="project" value="TreeGrafter"/>
</dbReference>
<dbReference type="InterPro" id="IPR051410">
    <property type="entry name" value="Ferric/Cupric_Reductase"/>
</dbReference>
<evidence type="ECO:0000259" key="3">
    <source>
        <dbReference type="Pfam" id="PF08022"/>
    </source>
</evidence>
<dbReference type="PANTHER" id="PTHR32361">
    <property type="entry name" value="FERRIC/CUPRIC REDUCTASE TRANSMEMBRANE COMPONENT"/>
    <property type="match status" value="1"/>
</dbReference>
<organism evidence="4 5">
    <name type="scientific">Amniculicola lignicola CBS 123094</name>
    <dbReference type="NCBI Taxonomy" id="1392246"/>
    <lineage>
        <taxon>Eukaryota</taxon>
        <taxon>Fungi</taxon>
        <taxon>Dikarya</taxon>
        <taxon>Ascomycota</taxon>
        <taxon>Pezizomycotina</taxon>
        <taxon>Dothideomycetes</taxon>
        <taxon>Pleosporomycetidae</taxon>
        <taxon>Pleosporales</taxon>
        <taxon>Amniculicolaceae</taxon>
        <taxon>Amniculicola</taxon>
    </lineage>
</organism>
<dbReference type="GO" id="GO:0006826">
    <property type="term" value="P:iron ion transport"/>
    <property type="evidence" value="ECO:0007669"/>
    <property type="project" value="TreeGrafter"/>
</dbReference>
<feature type="non-terminal residue" evidence="4">
    <location>
        <position position="1"/>
    </location>
</feature>
<dbReference type="GO" id="GO:0005886">
    <property type="term" value="C:plasma membrane"/>
    <property type="evidence" value="ECO:0007669"/>
    <property type="project" value="TreeGrafter"/>
</dbReference>
<sequence length="74" mass="8696">LKVKAGQYINLWILLLSFWSIFQSYPFTIASWLDREQLSLHLFIKPHNGITWELLYYLTPSTNGLQPYLNGLLP</sequence>
<keyword evidence="2" id="KW-0812">Transmembrane</keyword>
<dbReference type="InterPro" id="IPR013112">
    <property type="entry name" value="FAD-bd_8"/>
</dbReference>
<dbReference type="Proteomes" id="UP000799779">
    <property type="component" value="Unassembled WGS sequence"/>
</dbReference>
<dbReference type="AlphaFoldDB" id="A0A6A5WQ84"/>
<keyword evidence="2" id="KW-1133">Transmembrane helix</keyword>
<dbReference type="EMBL" id="ML977570">
    <property type="protein sequence ID" value="KAF2003862.1"/>
    <property type="molecule type" value="Genomic_DNA"/>
</dbReference>
<feature type="domain" description="FAD-binding 8" evidence="3">
    <location>
        <begin position="2"/>
        <end position="61"/>
    </location>
</feature>
<accession>A0A6A5WQ84</accession>
<dbReference type="PANTHER" id="PTHR32361:SF26">
    <property type="entry name" value="FAD-BINDING 8 DOMAIN-CONTAINING PROTEIN-RELATED"/>
    <property type="match status" value="1"/>
</dbReference>
<dbReference type="GO" id="GO:0006879">
    <property type="term" value="P:intracellular iron ion homeostasis"/>
    <property type="evidence" value="ECO:0007669"/>
    <property type="project" value="TreeGrafter"/>
</dbReference>
<evidence type="ECO:0000313" key="5">
    <source>
        <dbReference type="Proteomes" id="UP000799779"/>
    </source>
</evidence>
<keyword evidence="5" id="KW-1185">Reference proteome</keyword>
<dbReference type="GO" id="GO:0000293">
    <property type="term" value="F:ferric-chelate reductase activity"/>
    <property type="evidence" value="ECO:0007669"/>
    <property type="project" value="TreeGrafter"/>
</dbReference>
<evidence type="ECO:0000313" key="4">
    <source>
        <dbReference type="EMBL" id="KAF2003862.1"/>
    </source>
</evidence>
<proteinExistence type="predicted"/>
<dbReference type="Pfam" id="PF08022">
    <property type="entry name" value="FAD_binding_8"/>
    <property type="match status" value="1"/>
</dbReference>
<dbReference type="OrthoDB" id="4494341at2759"/>
<name>A0A6A5WQ84_9PLEO</name>
<feature type="transmembrane region" description="Helical" evidence="2">
    <location>
        <begin position="12"/>
        <end position="33"/>
    </location>
</feature>
<evidence type="ECO:0000256" key="1">
    <source>
        <dbReference type="ARBA" id="ARBA00022448"/>
    </source>
</evidence>
<protein>
    <recommendedName>
        <fullName evidence="3">FAD-binding 8 domain-containing protein</fullName>
    </recommendedName>
</protein>
<evidence type="ECO:0000256" key="2">
    <source>
        <dbReference type="SAM" id="Phobius"/>
    </source>
</evidence>
<reference evidence="4" key="1">
    <citation type="journal article" date="2020" name="Stud. Mycol.">
        <title>101 Dothideomycetes genomes: a test case for predicting lifestyles and emergence of pathogens.</title>
        <authorList>
            <person name="Haridas S."/>
            <person name="Albert R."/>
            <person name="Binder M."/>
            <person name="Bloem J."/>
            <person name="Labutti K."/>
            <person name="Salamov A."/>
            <person name="Andreopoulos B."/>
            <person name="Baker S."/>
            <person name="Barry K."/>
            <person name="Bills G."/>
            <person name="Bluhm B."/>
            <person name="Cannon C."/>
            <person name="Castanera R."/>
            <person name="Culley D."/>
            <person name="Daum C."/>
            <person name="Ezra D."/>
            <person name="Gonzalez J."/>
            <person name="Henrissat B."/>
            <person name="Kuo A."/>
            <person name="Liang C."/>
            <person name="Lipzen A."/>
            <person name="Lutzoni F."/>
            <person name="Magnuson J."/>
            <person name="Mondo S."/>
            <person name="Nolan M."/>
            <person name="Ohm R."/>
            <person name="Pangilinan J."/>
            <person name="Park H.-J."/>
            <person name="Ramirez L."/>
            <person name="Alfaro M."/>
            <person name="Sun H."/>
            <person name="Tritt A."/>
            <person name="Yoshinaga Y."/>
            <person name="Zwiers L.-H."/>
            <person name="Turgeon B."/>
            <person name="Goodwin S."/>
            <person name="Spatafora J."/>
            <person name="Crous P."/>
            <person name="Grigoriev I."/>
        </authorList>
    </citation>
    <scope>NUCLEOTIDE SEQUENCE</scope>
    <source>
        <strain evidence="4">CBS 123094</strain>
    </source>
</reference>
<gene>
    <name evidence="4" type="ORF">P154DRAFT_427839</name>
</gene>